<dbReference type="GO" id="GO:0016787">
    <property type="term" value="F:hydrolase activity"/>
    <property type="evidence" value="ECO:0007669"/>
    <property type="project" value="UniProtKB-KW"/>
</dbReference>
<keyword evidence="3" id="KW-1185">Reference proteome</keyword>
<evidence type="ECO:0000313" key="1">
    <source>
        <dbReference type="EMBL" id="AUH01479.1"/>
    </source>
</evidence>
<dbReference type="OrthoDB" id="9804993at2"/>
<dbReference type="PANTHER" id="PTHR15394">
    <property type="entry name" value="SERINE HYDROLASE RBBP9"/>
    <property type="match status" value="1"/>
</dbReference>
<dbReference type="KEGG" id="sera:Ser39006_017695"/>
<accession>A0A2I5TML5</accession>
<dbReference type="SUPFAM" id="SSF53474">
    <property type="entry name" value="alpha/beta-Hydrolases"/>
    <property type="match status" value="1"/>
</dbReference>
<protein>
    <submittedName>
        <fullName evidence="2">Serine hydrolase family protein</fullName>
    </submittedName>
</protein>
<dbReference type="RefSeq" id="WP_021015217.1">
    <property type="nucleotide sequence ID" value="NZ_CP025084.1"/>
</dbReference>
<keyword evidence="2" id="KW-0378">Hydrolase</keyword>
<dbReference type="AlphaFoldDB" id="A0A2I5TML5"/>
<dbReference type="PANTHER" id="PTHR15394:SF3">
    <property type="entry name" value="SERINE HYDROLASE RBBP9"/>
    <property type="match status" value="1"/>
</dbReference>
<dbReference type="EMBL" id="CP025085">
    <property type="protein sequence ID" value="AUH01479.1"/>
    <property type="molecule type" value="Genomic_DNA"/>
</dbReference>
<reference evidence="2" key="4">
    <citation type="submission" date="2017-11" db="EMBL/GenBank/DDBJ databases">
        <title>Complete genome sequence of Serratia sp. ATCC 39006.</title>
        <authorList>
            <person name="Hampton H.G."/>
            <person name="Jackson S.A."/>
            <person name="Jauregui R."/>
            <person name="Poulter G.T.M."/>
            <person name="Salmond G.P.C."/>
            <person name="Fineran P.C."/>
        </authorList>
    </citation>
    <scope>NUCLEOTIDE SEQUENCE</scope>
    <source>
        <strain evidence="2">ATCC 39006</strain>
    </source>
</reference>
<organism evidence="2 3">
    <name type="scientific">Serratia sp. (strain ATCC 39006)</name>
    <name type="common">Prodigiosinella confusarubida</name>
    <dbReference type="NCBI Taxonomy" id="104623"/>
    <lineage>
        <taxon>Bacteria</taxon>
        <taxon>Pseudomonadati</taxon>
        <taxon>Pseudomonadota</taxon>
        <taxon>Gammaproteobacteria</taxon>
        <taxon>Enterobacterales</taxon>
        <taxon>Pectobacteriaceae</taxon>
        <taxon>Prodigiosinella</taxon>
    </lineage>
</organism>
<evidence type="ECO:0000313" key="2">
    <source>
        <dbReference type="EMBL" id="AUH05801.1"/>
    </source>
</evidence>
<reference evidence="2 3" key="1">
    <citation type="journal article" date="2013" name="Genome Announc.">
        <title>Draft genome sequence of Serratia sp. strain ATCC 39006, a model bacterium for analysis of the biosynthesis and regulation of prodigiosin, a carbapenem, and gas vesicles.</title>
        <authorList>
            <person name="Fineran P.C."/>
            <person name="Iglesias Cans M.C."/>
            <person name="Ramsay J.P."/>
            <person name="Wilf N.M."/>
            <person name="Cossyleon D."/>
            <person name="McNeil M.B."/>
            <person name="Williamson N.R."/>
            <person name="Monson R.E."/>
            <person name="Becher S.A."/>
            <person name="Stanton J.A."/>
            <person name="Brugger K."/>
            <person name="Brown S.D."/>
            <person name="Salmond G.P."/>
        </authorList>
    </citation>
    <scope>NUCLEOTIDE SEQUENCE [LARGE SCALE GENOMIC DNA]</scope>
    <source>
        <strain evidence="2">ATCC 39006</strain>
        <strain evidence="3">ATCC 39006 / SC 11482</strain>
    </source>
</reference>
<dbReference type="Proteomes" id="UP000017700">
    <property type="component" value="Chromosome"/>
</dbReference>
<sequence>MNDKKHVYVIHGYTATPTSHWFGWLTDQLHSLGTDVSILAMPNSTDPDNAAWQKHITENVKTLDEQTFFVGHSLGCVTLLRYLQSKPASVKVGGAVLAAGFLSSLPILPGLDEFTAQPLNMTQLKTQILRRAVILSLNDDIVPPELSLALSQQLDADLYGVPDSGHFLERDGYTRFDKLFAVLKDMLI</sequence>
<dbReference type="KEGG" id="serq:CWC46_17695"/>
<name>A0A2I5TML5_SERS3</name>
<reference evidence="1 4" key="3">
    <citation type="submission" date="2017-11" db="EMBL/GenBank/DDBJ databases">
        <title>Complete genome sequence of Serratia sp. ATCC 39006 LacA.</title>
        <authorList>
            <person name="Hampton H.G."/>
            <person name="Jackson S.A."/>
            <person name="Jauregui R."/>
            <person name="Poulter G.T.M."/>
            <person name="Salmond G.P.C."/>
            <person name="Fineran P.C."/>
        </authorList>
    </citation>
    <scope>NUCLEOTIDE SEQUENCE [LARGE SCALE GENOMIC DNA]</scope>
    <source>
        <strain evidence="1 4">ATCC 39006</strain>
    </source>
</reference>
<proteinExistence type="predicted"/>
<dbReference type="InterPro" id="IPR029058">
    <property type="entry name" value="AB_hydrolase_fold"/>
</dbReference>
<reference evidence="2" key="2">
    <citation type="submission" date="2013-09" db="EMBL/GenBank/DDBJ databases">
        <authorList>
            <person name="Wang G."/>
            <person name="Yang Y."/>
            <person name="Su Y."/>
        </authorList>
    </citation>
    <scope>NUCLEOTIDE SEQUENCE</scope>
    <source>
        <strain evidence="2">ATCC 39006</strain>
    </source>
</reference>
<dbReference type="STRING" id="104623.Ser39006_01951"/>
<dbReference type="Gene3D" id="3.40.50.1820">
    <property type="entry name" value="alpha/beta hydrolase"/>
    <property type="match status" value="1"/>
</dbReference>
<dbReference type="Proteomes" id="UP000233778">
    <property type="component" value="Chromosome"/>
</dbReference>
<dbReference type="Pfam" id="PF06821">
    <property type="entry name" value="Ser_hydrolase"/>
    <property type="match status" value="1"/>
</dbReference>
<dbReference type="InterPro" id="IPR010662">
    <property type="entry name" value="RBBP9/YdeN"/>
</dbReference>
<dbReference type="EMBL" id="CP025084">
    <property type="protein sequence ID" value="AUH05801.1"/>
    <property type="molecule type" value="Genomic_DNA"/>
</dbReference>
<evidence type="ECO:0000313" key="3">
    <source>
        <dbReference type="Proteomes" id="UP000017700"/>
    </source>
</evidence>
<evidence type="ECO:0000313" key="4">
    <source>
        <dbReference type="Proteomes" id="UP000233778"/>
    </source>
</evidence>
<gene>
    <name evidence="1" type="ORF">CWC46_17695</name>
    <name evidence="2" type="ORF">Ser39006_017695</name>
</gene>